<name>A0AAV3T001_9EURY</name>
<accession>A0AAV3T001</accession>
<dbReference type="AlphaFoldDB" id="A0AAV3T001"/>
<dbReference type="InterPro" id="IPR043851">
    <property type="entry name" value="DUF5813"/>
</dbReference>
<evidence type="ECO:0000313" key="2">
    <source>
        <dbReference type="Proteomes" id="UP001500194"/>
    </source>
</evidence>
<reference evidence="1 2" key="1">
    <citation type="journal article" date="2019" name="Int. J. Syst. Evol. Microbiol.">
        <title>The Global Catalogue of Microorganisms (GCM) 10K type strain sequencing project: providing services to taxonomists for standard genome sequencing and annotation.</title>
        <authorList>
            <consortium name="The Broad Institute Genomics Platform"/>
            <consortium name="The Broad Institute Genome Sequencing Center for Infectious Disease"/>
            <person name="Wu L."/>
            <person name="Ma J."/>
        </authorList>
    </citation>
    <scope>NUCLEOTIDE SEQUENCE [LARGE SCALE GENOMIC DNA]</scope>
    <source>
        <strain evidence="1 2">JCM 16327</strain>
    </source>
</reference>
<keyword evidence="2" id="KW-1185">Reference proteome</keyword>
<dbReference type="RefSeq" id="WP_227261600.1">
    <property type="nucleotide sequence ID" value="NZ_BAAADU010000002.1"/>
</dbReference>
<comment type="caution">
    <text evidence="1">The sequence shown here is derived from an EMBL/GenBank/DDBJ whole genome shotgun (WGS) entry which is preliminary data.</text>
</comment>
<dbReference type="Proteomes" id="UP001500194">
    <property type="component" value="Unassembled WGS sequence"/>
</dbReference>
<sequence>MSVESEFEASERFERADGVFEVVGSDWDASVVPGESEYRVRVEVPTLDSVVEGEVGGTVSEGWFETFSLRIEDVGGVTYAELTAEPVVVREGGRVTVEAEVEAREGNVADDALAVVNYVEGTWFEGIVPGYEYVEEVQEMRERAQRQAEDTPL</sequence>
<dbReference type="Pfam" id="PF19130">
    <property type="entry name" value="DUF5813"/>
    <property type="match status" value="1"/>
</dbReference>
<dbReference type="EMBL" id="BAAADU010000002">
    <property type="protein sequence ID" value="GAA0647143.1"/>
    <property type="molecule type" value="Genomic_DNA"/>
</dbReference>
<organism evidence="1 2">
    <name type="scientific">Salarchaeum japonicum</name>
    <dbReference type="NCBI Taxonomy" id="555573"/>
    <lineage>
        <taxon>Archaea</taxon>
        <taxon>Methanobacteriati</taxon>
        <taxon>Methanobacteriota</taxon>
        <taxon>Stenosarchaea group</taxon>
        <taxon>Halobacteria</taxon>
        <taxon>Halobacteriales</taxon>
        <taxon>Halobacteriaceae</taxon>
    </lineage>
</organism>
<proteinExistence type="predicted"/>
<protein>
    <submittedName>
        <fullName evidence="1">DUF5813 family protein</fullName>
    </submittedName>
</protein>
<evidence type="ECO:0000313" key="1">
    <source>
        <dbReference type="EMBL" id="GAA0647143.1"/>
    </source>
</evidence>
<dbReference type="GeneID" id="68572188"/>
<gene>
    <name evidence="1" type="ORF">GCM10009019_06900</name>
</gene>